<proteinExistence type="predicted"/>
<dbReference type="Pfam" id="PF00037">
    <property type="entry name" value="Fer4"/>
    <property type="match status" value="2"/>
</dbReference>
<dbReference type="PROSITE" id="PS51379">
    <property type="entry name" value="4FE4S_FER_2"/>
    <property type="match status" value="3"/>
</dbReference>
<feature type="transmembrane region" description="Helical" evidence="1">
    <location>
        <begin position="12"/>
        <end position="29"/>
    </location>
</feature>
<reference evidence="3 4" key="1">
    <citation type="submission" date="2019-04" db="EMBL/GenBank/DDBJ databases">
        <authorList>
            <person name="Van Vliet M D."/>
        </authorList>
    </citation>
    <scope>NUCLEOTIDE SEQUENCE [LARGE SCALE GENOMIC DNA]</scope>
    <source>
        <strain evidence="3 4">F1</strain>
    </source>
</reference>
<keyword evidence="4" id="KW-1185">Reference proteome</keyword>
<keyword evidence="1" id="KW-1133">Transmembrane helix</keyword>
<evidence type="ECO:0000259" key="2">
    <source>
        <dbReference type="PROSITE" id="PS51379"/>
    </source>
</evidence>
<evidence type="ECO:0000256" key="1">
    <source>
        <dbReference type="SAM" id="Phobius"/>
    </source>
</evidence>
<dbReference type="Gene3D" id="3.30.70.20">
    <property type="match status" value="1"/>
</dbReference>
<dbReference type="PROSITE" id="PS51318">
    <property type="entry name" value="TAT"/>
    <property type="match status" value="1"/>
</dbReference>
<dbReference type="Proteomes" id="UP000366872">
    <property type="component" value="Unassembled WGS sequence"/>
</dbReference>
<gene>
    <name evidence="3" type="ORF">PDESU_06119</name>
</gene>
<evidence type="ECO:0000313" key="3">
    <source>
        <dbReference type="EMBL" id="VGO17522.1"/>
    </source>
</evidence>
<feature type="domain" description="4Fe-4S ferredoxin-type" evidence="2">
    <location>
        <begin position="143"/>
        <end position="171"/>
    </location>
</feature>
<keyword evidence="1" id="KW-0812">Transmembrane</keyword>
<dbReference type="RefSeq" id="WP_136082985.1">
    <property type="nucleotide sequence ID" value="NZ_CAAHFG010000004.1"/>
</dbReference>
<organism evidence="3 4">
    <name type="scientific">Pontiella desulfatans</name>
    <dbReference type="NCBI Taxonomy" id="2750659"/>
    <lineage>
        <taxon>Bacteria</taxon>
        <taxon>Pseudomonadati</taxon>
        <taxon>Kiritimatiellota</taxon>
        <taxon>Kiritimatiellia</taxon>
        <taxon>Kiritimatiellales</taxon>
        <taxon>Pontiellaceae</taxon>
        <taxon>Pontiella</taxon>
    </lineage>
</organism>
<feature type="domain" description="4Fe-4S ferredoxin-type" evidence="2">
    <location>
        <begin position="36"/>
        <end position="55"/>
    </location>
</feature>
<name>A0A6C2UBH4_PONDE</name>
<protein>
    <recommendedName>
        <fullName evidence="2">4Fe-4S ferredoxin-type domain-containing protein</fullName>
    </recommendedName>
</protein>
<feature type="domain" description="4Fe-4S ferredoxin-type" evidence="2">
    <location>
        <begin position="112"/>
        <end position="142"/>
    </location>
</feature>
<sequence>MKAGENRGRRNFIRGAAAVVIGGTVLAAARSRSPKLVWQIDPEKCTRCGRCATHCVLAPSAVKCVHSYSICGYCDLCGGYLRPDAKGRDTGAENQLCPTAAIKRTFIEEPYFQYKIDEDLCIGCGICVEGCSVFGNGSMYLQVKHDLCVNCNECAIAHACPSDAFVRVVAKNDAYLLKSDQEKRVS</sequence>
<dbReference type="InterPro" id="IPR017896">
    <property type="entry name" value="4Fe4S_Fe-S-bd"/>
</dbReference>
<evidence type="ECO:0000313" key="4">
    <source>
        <dbReference type="Proteomes" id="UP000366872"/>
    </source>
</evidence>
<dbReference type="SUPFAM" id="SSF54862">
    <property type="entry name" value="4Fe-4S ferredoxins"/>
    <property type="match status" value="1"/>
</dbReference>
<dbReference type="AlphaFoldDB" id="A0A6C2UBH4"/>
<dbReference type="InterPro" id="IPR006311">
    <property type="entry name" value="TAT_signal"/>
</dbReference>
<accession>A0A6C2UBH4</accession>
<keyword evidence="1" id="KW-0472">Membrane</keyword>
<dbReference type="EMBL" id="CAAHFG010000004">
    <property type="protein sequence ID" value="VGO17522.1"/>
    <property type="molecule type" value="Genomic_DNA"/>
</dbReference>